<dbReference type="EMBL" id="CAFBMK010000003">
    <property type="protein sequence ID" value="CAB4892346.1"/>
    <property type="molecule type" value="Genomic_DNA"/>
</dbReference>
<proteinExistence type="predicted"/>
<name>A0A6J7FA72_9ZZZZ</name>
<sequence length="131" mass="14184">MPNQATAAPVRGTTSDPLVITEDEHDTLAWILSVGHDLAHGATEDAADELRRSMLAMHAAWVAPIFQTPRFQGDGRVIVDPPADDHCRALARLLRLLAASARPNAHPTGMVFYIPARDADALADRIEGERS</sequence>
<accession>A0A6J7FA72</accession>
<reference evidence="1" key="1">
    <citation type="submission" date="2020-05" db="EMBL/GenBank/DDBJ databases">
        <authorList>
            <person name="Chiriac C."/>
            <person name="Salcher M."/>
            <person name="Ghai R."/>
            <person name="Kavagutti S V."/>
        </authorList>
    </citation>
    <scope>NUCLEOTIDE SEQUENCE</scope>
</reference>
<evidence type="ECO:0000313" key="1">
    <source>
        <dbReference type="EMBL" id="CAB4892346.1"/>
    </source>
</evidence>
<organism evidence="1">
    <name type="scientific">freshwater metagenome</name>
    <dbReference type="NCBI Taxonomy" id="449393"/>
    <lineage>
        <taxon>unclassified sequences</taxon>
        <taxon>metagenomes</taxon>
        <taxon>ecological metagenomes</taxon>
    </lineage>
</organism>
<protein>
    <submittedName>
        <fullName evidence="1">Unannotated protein</fullName>
    </submittedName>
</protein>
<dbReference type="AlphaFoldDB" id="A0A6J7FA72"/>
<gene>
    <name evidence="1" type="ORF">UFOPK3564_00088</name>
</gene>